<dbReference type="InterPro" id="IPR009061">
    <property type="entry name" value="DNA-bd_dom_put_sf"/>
</dbReference>
<sequence>MSDTWTIGELAEHAARALRAGAPSPPNGRVRDVPSERLIRWYTTIGLVDPPLTRRGRIARYGRRHLLQLVAVKRLQAAGRSIAEIQVALAGATERMLESAAHLDGPLPAPATADGARVAQGGSGQARPGEAQAAQAQASRAQAADAWEGHREAGAPSRAVARGGGEPVRGRFWAERPGVGAAPAHPGQQPGALPSDDPARERGGDPAREHDGDPAPPGGGPAHEHGTQRSDGSARPAGTRPAATPPGLGAPGEAGVPSGRGAGGEAGAPPLGGPSQAVGAPDPTPSREPGARGEGGERVWGAGVRGVVVTGVRLGDGVRLLLDTGRVPSEEDVQAVLAAARPLLAVLEERELT</sequence>
<feature type="compositionally biased region" description="Low complexity" evidence="1">
    <location>
        <begin position="177"/>
        <end position="192"/>
    </location>
</feature>
<proteinExistence type="predicted"/>
<feature type="domain" description="HTH merR-type" evidence="2">
    <location>
        <begin position="35"/>
        <end position="91"/>
    </location>
</feature>
<protein>
    <submittedName>
        <fullName evidence="3">MerR family transcriptional regulator</fullName>
    </submittedName>
</protein>
<dbReference type="SUPFAM" id="SSF46955">
    <property type="entry name" value="Putative DNA-binding domain"/>
    <property type="match status" value="1"/>
</dbReference>
<accession>A0ABX1AYI2</accession>
<reference evidence="3 4" key="1">
    <citation type="submission" date="2020-03" db="EMBL/GenBank/DDBJ databases">
        <title>WGS of actinomycetes isolated from Thailand.</title>
        <authorList>
            <person name="Thawai C."/>
        </authorList>
    </citation>
    <scope>NUCLEOTIDE SEQUENCE [LARGE SCALE GENOMIC DNA]</scope>
    <source>
        <strain evidence="3 4">FMUSA5-5</strain>
    </source>
</reference>
<organism evidence="3 4">
    <name type="scientific">Nonomuraea composti</name>
    <dbReference type="NCBI Taxonomy" id="2720023"/>
    <lineage>
        <taxon>Bacteria</taxon>
        <taxon>Bacillati</taxon>
        <taxon>Actinomycetota</taxon>
        <taxon>Actinomycetes</taxon>
        <taxon>Streptosporangiales</taxon>
        <taxon>Streptosporangiaceae</taxon>
        <taxon>Nonomuraea</taxon>
    </lineage>
</organism>
<evidence type="ECO:0000256" key="1">
    <source>
        <dbReference type="SAM" id="MobiDB-lite"/>
    </source>
</evidence>
<feature type="compositionally biased region" description="Low complexity" evidence="1">
    <location>
        <begin position="131"/>
        <end position="146"/>
    </location>
</feature>
<feature type="compositionally biased region" description="Low complexity" evidence="1">
    <location>
        <begin position="233"/>
        <end position="257"/>
    </location>
</feature>
<gene>
    <name evidence="3" type="ORF">HCN51_14640</name>
</gene>
<feature type="region of interest" description="Disordered" evidence="1">
    <location>
        <begin position="103"/>
        <end position="300"/>
    </location>
</feature>
<dbReference type="Pfam" id="PF13411">
    <property type="entry name" value="MerR_1"/>
    <property type="match status" value="1"/>
</dbReference>
<evidence type="ECO:0000259" key="2">
    <source>
        <dbReference type="PROSITE" id="PS50937"/>
    </source>
</evidence>
<evidence type="ECO:0000313" key="4">
    <source>
        <dbReference type="Proteomes" id="UP000696294"/>
    </source>
</evidence>
<dbReference type="InterPro" id="IPR000551">
    <property type="entry name" value="MerR-type_HTH_dom"/>
</dbReference>
<comment type="caution">
    <text evidence="3">The sequence shown here is derived from an EMBL/GenBank/DDBJ whole genome shotgun (WGS) entry which is preliminary data.</text>
</comment>
<dbReference type="SMART" id="SM00422">
    <property type="entry name" value="HTH_MERR"/>
    <property type="match status" value="1"/>
</dbReference>
<dbReference type="Proteomes" id="UP000696294">
    <property type="component" value="Unassembled WGS sequence"/>
</dbReference>
<evidence type="ECO:0000313" key="3">
    <source>
        <dbReference type="EMBL" id="NJP90675.1"/>
    </source>
</evidence>
<dbReference type="EMBL" id="JAATEP010000009">
    <property type="protein sequence ID" value="NJP90675.1"/>
    <property type="molecule type" value="Genomic_DNA"/>
</dbReference>
<keyword evidence="4" id="KW-1185">Reference proteome</keyword>
<dbReference type="PROSITE" id="PS50937">
    <property type="entry name" value="HTH_MERR_2"/>
    <property type="match status" value="1"/>
</dbReference>
<name>A0ABX1AYI2_9ACTN</name>
<feature type="compositionally biased region" description="Basic and acidic residues" evidence="1">
    <location>
        <begin position="197"/>
        <end position="213"/>
    </location>
</feature>
<dbReference type="Gene3D" id="1.10.1660.10">
    <property type="match status" value="1"/>
</dbReference>
<dbReference type="RefSeq" id="WP_168010189.1">
    <property type="nucleotide sequence ID" value="NZ_JAATEP010000009.1"/>
</dbReference>